<comment type="caution">
    <text evidence="3">The sequence shown here is derived from an EMBL/GenBank/DDBJ whole genome shotgun (WGS) entry which is preliminary data.</text>
</comment>
<feature type="compositionally biased region" description="Basic and acidic residues" evidence="1">
    <location>
        <begin position="455"/>
        <end position="464"/>
    </location>
</feature>
<feature type="region of interest" description="Disordered" evidence="1">
    <location>
        <begin position="443"/>
        <end position="464"/>
    </location>
</feature>
<name>A0A840V7Y2_9BACT</name>
<accession>A0A840V7Y2</accession>
<keyword evidence="2" id="KW-0812">Transmembrane</keyword>
<proteinExistence type="predicted"/>
<evidence type="ECO:0000313" key="3">
    <source>
        <dbReference type="EMBL" id="MBB5353156.1"/>
    </source>
</evidence>
<reference evidence="3 4" key="1">
    <citation type="submission" date="2020-08" db="EMBL/GenBank/DDBJ databases">
        <title>Genomic Encyclopedia of Type Strains, Phase IV (KMG-IV): sequencing the most valuable type-strain genomes for metagenomic binning, comparative biology and taxonomic classification.</title>
        <authorList>
            <person name="Goeker M."/>
        </authorList>
    </citation>
    <scope>NUCLEOTIDE SEQUENCE [LARGE SCALE GENOMIC DNA]</scope>
    <source>
        <strain evidence="3 4">YC6886</strain>
    </source>
</reference>
<sequence>MKPIFPSPRWVIRILVVALSLIALIWAGFNHWTARNRQQARQAYLESGGQFDLASLLPPLPPDEENFAMLPIFVELRDAMAVPSEDRTGDLIQRFESLKPEDVPRHRAMSDTDHLRAIAEASGLHGSFQEMLNAYEASHEEILSALRSGLSRPDVSYSNLRGLPSNQFLYSLSSGANLLLRKVLLGLSFRCSLALEAGRPDLAWESLQLQARIAEYDHSSETMVFHLVGAFATREAAMNLKRILEAGAWDEAAAADFSAHAWNSSASELLLPSIQIELIAFLQVVDLAKSDSDFRKDWFNPTPPAWLLPAIPSGYYDQLGATALRDVTQFQSWLVGEESWSHLADYLRSMTPPKRPGLLGNSSLNEVLHMCSSVLLHEAVVQQQARVALRLEAIRSRTGSYPESLDDWADDTQLDPATGQPFRYQRTHDSYLLYSLGVDGIDDGGKTLPSPKPKSNREDPDWVW</sequence>
<dbReference type="Proteomes" id="UP000557717">
    <property type="component" value="Unassembled WGS sequence"/>
</dbReference>
<protein>
    <submittedName>
        <fullName evidence="3">Uncharacterized protein</fullName>
    </submittedName>
</protein>
<feature type="transmembrane region" description="Helical" evidence="2">
    <location>
        <begin position="12"/>
        <end position="29"/>
    </location>
</feature>
<evidence type="ECO:0000256" key="2">
    <source>
        <dbReference type="SAM" id="Phobius"/>
    </source>
</evidence>
<keyword evidence="2" id="KW-1133">Transmembrane helix</keyword>
<keyword evidence="4" id="KW-1185">Reference proteome</keyword>
<dbReference type="AlphaFoldDB" id="A0A840V7Y2"/>
<dbReference type="EMBL" id="JACHFD010000021">
    <property type="protein sequence ID" value="MBB5353156.1"/>
    <property type="molecule type" value="Genomic_DNA"/>
</dbReference>
<organism evidence="3 4">
    <name type="scientific">Haloferula luteola</name>
    <dbReference type="NCBI Taxonomy" id="595692"/>
    <lineage>
        <taxon>Bacteria</taxon>
        <taxon>Pseudomonadati</taxon>
        <taxon>Verrucomicrobiota</taxon>
        <taxon>Verrucomicrobiia</taxon>
        <taxon>Verrucomicrobiales</taxon>
        <taxon>Verrucomicrobiaceae</taxon>
        <taxon>Haloferula</taxon>
    </lineage>
</organism>
<evidence type="ECO:0000256" key="1">
    <source>
        <dbReference type="SAM" id="MobiDB-lite"/>
    </source>
</evidence>
<dbReference type="RefSeq" id="WP_184020761.1">
    <property type="nucleotide sequence ID" value="NZ_JACHFD010000021.1"/>
</dbReference>
<evidence type="ECO:0000313" key="4">
    <source>
        <dbReference type="Proteomes" id="UP000557717"/>
    </source>
</evidence>
<gene>
    <name evidence="3" type="ORF">HNR46_003410</name>
</gene>
<keyword evidence="2" id="KW-0472">Membrane</keyword>